<gene>
    <name evidence="1" type="ORF">BpHYR1_012319</name>
</gene>
<dbReference type="OrthoDB" id="10617021at2759"/>
<dbReference type="Proteomes" id="UP000276133">
    <property type="component" value="Unassembled WGS sequence"/>
</dbReference>
<comment type="caution">
    <text evidence="1">The sequence shown here is derived from an EMBL/GenBank/DDBJ whole genome shotgun (WGS) entry which is preliminary data.</text>
</comment>
<evidence type="ECO:0000313" key="2">
    <source>
        <dbReference type="Proteomes" id="UP000276133"/>
    </source>
</evidence>
<reference evidence="1 2" key="1">
    <citation type="journal article" date="2018" name="Sci. Rep.">
        <title>Genomic signatures of local adaptation to the degree of environmental predictability in rotifers.</title>
        <authorList>
            <person name="Franch-Gras L."/>
            <person name="Hahn C."/>
            <person name="Garcia-Roger E.M."/>
            <person name="Carmona M.J."/>
            <person name="Serra M."/>
            <person name="Gomez A."/>
        </authorList>
    </citation>
    <scope>NUCLEOTIDE SEQUENCE [LARGE SCALE GENOMIC DNA]</scope>
    <source>
        <strain evidence="1">HYR1</strain>
    </source>
</reference>
<evidence type="ECO:0000313" key="1">
    <source>
        <dbReference type="EMBL" id="RNA19260.1"/>
    </source>
</evidence>
<protein>
    <submittedName>
        <fullName evidence="1">Uncharacterized protein</fullName>
    </submittedName>
</protein>
<sequence>MSKDQYLKQFNENKNGPLHGQKWVIEELKEFYSSLKKFDPFFATIVMNYGQLNTKDTNDIIPGHHLLTDDIKKCFFDLTMIEEMYVVGNWLLANVQSPKTSNDQKVPTAKNYQRL</sequence>
<proteinExistence type="predicted"/>
<dbReference type="EMBL" id="REGN01004081">
    <property type="protein sequence ID" value="RNA19260.1"/>
    <property type="molecule type" value="Genomic_DNA"/>
</dbReference>
<name>A0A3M7R6U9_BRAPC</name>
<keyword evidence="2" id="KW-1185">Reference proteome</keyword>
<accession>A0A3M7R6U9</accession>
<dbReference type="AlphaFoldDB" id="A0A3M7R6U9"/>
<organism evidence="1 2">
    <name type="scientific">Brachionus plicatilis</name>
    <name type="common">Marine rotifer</name>
    <name type="synonym">Brachionus muelleri</name>
    <dbReference type="NCBI Taxonomy" id="10195"/>
    <lineage>
        <taxon>Eukaryota</taxon>
        <taxon>Metazoa</taxon>
        <taxon>Spiralia</taxon>
        <taxon>Gnathifera</taxon>
        <taxon>Rotifera</taxon>
        <taxon>Eurotatoria</taxon>
        <taxon>Monogononta</taxon>
        <taxon>Pseudotrocha</taxon>
        <taxon>Ploima</taxon>
        <taxon>Brachionidae</taxon>
        <taxon>Brachionus</taxon>
    </lineage>
</organism>